<evidence type="ECO:0000256" key="6">
    <source>
        <dbReference type="SAM" id="MobiDB-lite"/>
    </source>
</evidence>
<name>A0A7R7VZ07_ASPCH</name>
<evidence type="ECO:0008006" key="11">
    <source>
        <dbReference type="Google" id="ProtNLM"/>
    </source>
</evidence>
<dbReference type="KEGG" id="ache:ACHE_80803A"/>
<dbReference type="AlphaFoldDB" id="A0A7R7VZ07"/>
<evidence type="ECO:0000256" key="3">
    <source>
        <dbReference type="ARBA" id="ARBA00022525"/>
    </source>
</evidence>
<keyword evidence="3" id="KW-0964">Secreted</keyword>
<reference evidence="9" key="1">
    <citation type="submission" date="2021-01" db="EMBL/GenBank/DDBJ databases">
        <authorList>
            <consortium name="Aspergillus chevalieri M1 genome sequencing consortium"/>
            <person name="Kazuki M."/>
            <person name="Futagami T."/>
        </authorList>
    </citation>
    <scope>NUCLEOTIDE SEQUENCE</scope>
    <source>
        <strain evidence="9">M1</strain>
    </source>
</reference>
<dbReference type="RefSeq" id="XP_043141416.1">
    <property type="nucleotide sequence ID" value="XM_043284214.1"/>
</dbReference>
<evidence type="ECO:0000256" key="7">
    <source>
        <dbReference type="SAM" id="Phobius"/>
    </source>
</evidence>
<dbReference type="PANTHER" id="PTHR31018:SF3">
    <property type="entry name" value="RECEPTOR PROTEIN-TYROSINE KINASE"/>
    <property type="match status" value="1"/>
</dbReference>
<dbReference type="SUPFAM" id="SSF52058">
    <property type="entry name" value="L domain-like"/>
    <property type="match status" value="1"/>
</dbReference>
<evidence type="ECO:0000313" key="10">
    <source>
        <dbReference type="Proteomes" id="UP000637239"/>
    </source>
</evidence>
<keyword evidence="7" id="KW-0812">Transmembrane</keyword>
<gene>
    <name evidence="9" type="ORF">ACHE_80803A</name>
</gene>
<keyword evidence="10" id="KW-1185">Reference proteome</keyword>
<keyword evidence="4 8" id="KW-0732">Signal</keyword>
<sequence length="305" mass="32319">MTLLMLFLAVLAVCQCVVADSCQNTTISSSSDTDLFVSCDKIEGTLTVSESFGGVLNLTEISQIQGDLIVTNVGGITKINLPALEKVEGTVTITDNEGLKNLTLSGLQSVSGALTVRGNNGLSYVNLQNLEDVEGGLGLVGGFSVSLPNINEVNGDTTIQGADMSCGVFDRLAADGVFTGSYSCTASSSGLSPGAKAGIAIAVILIVCIIAVAIWFFLRRRRAAAASVSENSDVEKTEYHIFSNTKSILRLPRKPFPPKQTSEAVPMLDGRMILEATPGERHERRPVYELDAGPQSSHQRPINHE</sequence>
<evidence type="ECO:0000256" key="5">
    <source>
        <dbReference type="ARBA" id="ARBA00023180"/>
    </source>
</evidence>
<dbReference type="PANTHER" id="PTHR31018">
    <property type="entry name" value="SPORULATION-SPECIFIC PROTEIN-RELATED"/>
    <property type="match status" value="1"/>
</dbReference>
<proteinExistence type="predicted"/>
<comment type="subcellular location">
    <subcellularLocation>
        <location evidence="1">Secreted</location>
        <location evidence="1">Cell wall</location>
    </subcellularLocation>
</comment>
<keyword evidence="7" id="KW-0472">Membrane</keyword>
<feature type="region of interest" description="Disordered" evidence="6">
    <location>
        <begin position="252"/>
        <end position="305"/>
    </location>
</feature>
<evidence type="ECO:0000256" key="4">
    <source>
        <dbReference type="ARBA" id="ARBA00022729"/>
    </source>
</evidence>
<reference evidence="9" key="2">
    <citation type="submission" date="2021-02" db="EMBL/GenBank/DDBJ databases">
        <title>Aspergillus chevalieri M1 genome sequence.</title>
        <authorList>
            <person name="Kadooka C."/>
            <person name="Mori K."/>
            <person name="Futagami T."/>
        </authorList>
    </citation>
    <scope>NUCLEOTIDE SEQUENCE</scope>
    <source>
        <strain evidence="9">M1</strain>
    </source>
</reference>
<feature type="compositionally biased region" description="Polar residues" evidence="6">
    <location>
        <begin position="294"/>
        <end position="305"/>
    </location>
</feature>
<organism evidence="9 10">
    <name type="scientific">Aspergillus chevalieri</name>
    <name type="common">Eurotium chevalieri</name>
    <dbReference type="NCBI Taxonomy" id="182096"/>
    <lineage>
        <taxon>Eukaryota</taxon>
        <taxon>Fungi</taxon>
        <taxon>Dikarya</taxon>
        <taxon>Ascomycota</taxon>
        <taxon>Pezizomycotina</taxon>
        <taxon>Eurotiomycetes</taxon>
        <taxon>Eurotiomycetidae</taxon>
        <taxon>Eurotiales</taxon>
        <taxon>Aspergillaceae</taxon>
        <taxon>Aspergillus</taxon>
        <taxon>Aspergillus subgen. Aspergillus</taxon>
    </lineage>
</organism>
<keyword evidence="7" id="KW-1133">Transmembrane helix</keyword>
<dbReference type="InterPro" id="IPR051648">
    <property type="entry name" value="CWI-Assembly_Regulator"/>
</dbReference>
<keyword evidence="2" id="KW-0134">Cell wall</keyword>
<keyword evidence="5" id="KW-0325">Glycoprotein</keyword>
<evidence type="ECO:0000313" key="9">
    <source>
        <dbReference type="EMBL" id="BCR92903.1"/>
    </source>
</evidence>
<feature type="chain" id="PRO_5030606574" description="Receptor L-domain domain-containing protein" evidence="8">
    <location>
        <begin position="20"/>
        <end position="305"/>
    </location>
</feature>
<feature type="compositionally biased region" description="Basic and acidic residues" evidence="6">
    <location>
        <begin position="278"/>
        <end position="288"/>
    </location>
</feature>
<feature type="transmembrane region" description="Helical" evidence="7">
    <location>
        <begin position="197"/>
        <end position="218"/>
    </location>
</feature>
<accession>A0A7R7VZ07</accession>
<dbReference type="Proteomes" id="UP000637239">
    <property type="component" value="Chromosome 8"/>
</dbReference>
<evidence type="ECO:0000256" key="1">
    <source>
        <dbReference type="ARBA" id="ARBA00004191"/>
    </source>
</evidence>
<dbReference type="Gene3D" id="3.80.20.20">
    <property type="entry name" value="Receptor L-domain"/>
    <property type="match status" value="1"/>
</dbReference>
<evidence type="ECO:0000256" key="8">
    <source>
        <dbReference type="SAM" id="SignalP"/>
    </source>
</evidence>
<protein>
    <recommendedName>
        <fullName evidence="11">Receptor L-domain domain-containing protein</fullName>
    </recommendedName>
</protein>
<dbReference type="GeneID" id="66987252"/>
<dbReference type="EMBL" id="AP024423">
    <property type="protein sequence ID" value="BCR92903.1"/>
    <property type="molecule type" value="Genomic_DNA"/>
</dbReference>
<evidence type="ECO:0000256" key="2">
    <source>
        <dbReference type="ARBA" id="ARBA00022512"/>
    </source>
</evidence>
<dbReference type="InterPro" id="IPR036941">
    <property type="entry name" value="Rcpt_L-dom_sf"/>
</dbReference>
<feature type="signal peptide" evidence="8">
    <location>
        <begin position="1"/>
        <end position="19"/>
    </location>
</feature>